<dbReference type="AlphaFoldDB" id="K0NEJ6"/>
<reference evidence="1 2" key="1">
    <citation type="submission" date="2012-08" db="EMBL/GenBank/DDBJ databases">
        <title>Draft Genome Sequences of Lactobacillus equicursoris CIP 110162T, isolated from thoroughbred racehorse feces and Lactobacillus sp. CRBIP 24.137 isolated from urine of human.</title>
        <authorList>
            <person name="Cousin S."/>
            <person name="Loux V."/>
            <person name="Ma L."/>
            <person name="Creno S."/>
            <person name="Clermont D."/>
            <person name="Bizet C."/>
            <person name="Bouchier C."/>
        </authorList>
    </citation>
    <scope>NUCLEOTIDE SEQUENCE [LARGE SCALE GENOMIC DNA]</scope>
    <source>
        <strain evidence="1 2">66c</strain>
    </source>
</reference>
<proteinExistence type="predicted"/>
<name>K0NEJ6_9LACO</name>
<organism evidence="1 2">
    <name type="scientific">Lactobacillus equicursoris 66c</name>
    <dbReference type="NCBI Taxonomy" id="872326"/>
    <lineage>
        <taxon>Bacteria</taxon>
        <taxon>Bacillati</taxon>
        <taxon>Bacillota</taxon>
        <taxon>Bacilli</taxon>
        <taxon>Lactobacillales</taxon>
        <taxon>Lactobacillaceae</taxon>
        <taxon>Lactobacillus</taxon>
    </lineage>
</organism>
<comment type="caution">
    <text evidence="1">The sequence shown here is derived from an EMBL/GenBank/DDBJ whole genome shotgun (WGS) entry which is preliminary data.</text>
</comment>
<sequence length="54" mass="6457">MENYILMIEKELSQAFKELGQPRSRQWNWRNAHSHISILCPNSSNHFSIHHVKL</sequence>
<evidence type="ECO:0000313" key="2">
    <source>
        <dbReference type="Proteomes" id="UP000009325"/>
    </source>
</evidence>
<accession>K0NEJ6</accession>
<dbReference type="RefSeq" id="WP_008461521.1">
    <property type="nucleotide sequence ID" value="NZ_CALZ01000068.1"/>
</dbReference>
<dbReference type="EMBL" id="CALZ01000068">
    <property type="protein sequence ID" value="CCK83332.1"/>
    <property type="molecule type" value="Genomic_DNA"/>
</dbReference>
<protein>
    <submittedName>
        <fullName evidence="1">Uncharacterized protein</fullName>
    </submittedName>
</protein>
<dbReference type="Proteomes" id="UP000009325">
    <property type="component" value="Unassembled WGS sequence"/>
</dbReference>
<evidence type="ECO:0000313" key="1">
    <source>
        <dbReference type="EMBL" id="CCK83332.1"/>
    </source>
</evidence>
<gene>
    <name evidence="1" type="ORF">BN146_03515</name>
</gene>